<dbReference type="GeneID" id="37218465"/>
<reference evidence="2 3" key="1">
    <citation type="submission" date="2018-02" db="EMBL/GenBank/DDBJ databases">
        <title>The genomes of Aspergillus section Nigri reveals drivers in fungal speciation.</title>
        <authorList>
            <consortium name="DOE Joint Genome Institute"/>
            <person name="Vesth T.C."/>
            <person name="Nybo J."/>
            <person name="Theobald S."/>
            <person name="Brandl J."/>
            <person name="Frisvad J.C."/>
            <person name="Nielsen K.F."/>
            <person name="Lyhne E.K."/>
            <person name="Kogle M.E."/>
            <person name="Kuo A."/>
            <person name="Riley R."/>
            <person name="Clum A."/>
            <person name="Nolan M."/>
            <person name="Lipzen A."/>
            <person name="Salamov A."/>
            <person name="Henrissat B."/>
            <person name="Wiebenga A."/>
            <person name="De vries R.P."/>
            <person name="Grigoriev I.V."/>
            <person name="Mortensen U.H."/>
            <person name="Andersen M.R."/>
            <person name="Baker S.E."/>
        </authorList>
    </citation>
    <scope>NUCLEOTIDE SEQUENCE [LARGE SCALE GENOMIC DNA]</scope>
    <source>
        <strain evidence="2 3">CBS 121593</strain>
    </source>
</reference>
<dbReference type="AlphaFoldDB" id="A0A395HC37"/>
<dbReference type="VEuPathDB" id="FungiDB:BO80DRAFT_132896"/>
<proteinExistence type="predicted"/>
<organism evidence="2 3">
    <name type="scientific">Aspergillus ibericus CBS 121593</name>
    <dbReference type="NCBI Taxonomy" id="1448316"/>
    <lineage>
        <taxon>Eukaryota</taxon>
        <taxon>Fungi</taxon>
        <taxon>Dikarya</taxon>
        <taxon>Ascomycota</taxon>
        <taxon>Pezizomycotina</taxon>
        <taxon>Eurotiomycetes</taxon>
        <taxon>Eurotiomycetidae</taxon>
        <taxon>Eurotiales</taxon>
        <taxon>Aspergillaceae</taxon>
        <taxon>Aspergillus</taxon>
        <taxon>Aspergillus subgen. Circumdati</taxon>
    </lineage>
</organism>
<feature type="transmembrane region" description="Helical" evidence="1">
    <location>
        <begin position="67"/>
        <end position="85"/>
    </location>
</feature>
<sequence length="126" mass="13446">MITGEEGYCLHDRDASAVVRVCGCLMRQKVSLEVGKGLVMSGLAWLTALIDTRSLRHKNKGELIDGVRYLSLAIIVCIVIVGLTANMSGLGSVGTQERFPKGTISGGTWHCLRGDAGANLDKTLQT</sequence>
<evidence type="ECO:0000256" key="1">
    <source>
        <dbReference type="SAM" id="Phobius"/>
    </source>
</evidence>
<keyword evidence="3" id="KW-1185">Reference proteome</keyword>
<dbReference type="RefSeq" id="XP_025579597.1">
    <property type="nucleotide sequence ID" value="XM_025713600.1"/>
</dbReference>
<keyword evidence="1" id="KW-1133">Transmembrane helix</keyword>
<dbReference type="EMBL" id="KZ824421">
    <property type="protein sequence ID" value="RAL05270.1"/>
    <property type="molecule type" value="Genomic_DNA"/>
</dbReference>
<accession>A0A395HC37</accession>
<keyword evidence="1" id="KW-0812">Transmembrane</keyword>
<gene>
    <name evidence="2" type="ORF">BO80DRAFT_132896</name>
</gene>
<keyword evidence="1" id="KW-0472">Membrane</keyword>
<protein>
    <submittedName>
        <fullName evidence="2">Uncharacterized protein</fullName>
    </submittedName>
</protein>
<dbReference type="Proteomes" id="UP000249402">
    <property type="component" value="Unassembled WGS sequence"/>
</dbReference>
<name>A0A395HC37_9EURO</name>
<feature type="transmembrane region" description="Helical" evidence="1">
    <location>
        <begin position="37"/>
        <end position="55"/>
    </location>
</feature>
<evidence type="ECO:0000313" key="3">
    <source>
        <dbReference type="Proteomes" id="UP000249402"/>
    </source>
</evidence>
<evidence type="ECO:0000313" key="2">
    <source>
        <dbReference type="EMBL" id="RAL05270.1"/>
    </source>
</evidence>